<dbReference type="EMBL" id="FUKM01000028">
    <property type="protein sequence ID" value="SJN12025.1"/>
    <property type="molecule type" value="Genomic_DNA"/>
</dbReference>
<accession>A0A1R4HWW3</accession>
<protein>
    <submittedName>
        <fullName evidence="1">Uncharacterized protein</fullName>
    </submittedName>
</protein>
<gene>
    <name evidence="1" type="ORF">CZ787_07205</name>
</gene>
<dbReference type="Proteomes" id="UP000196331">
    <property type="component" value="Unassembled WGS sequence"/>
</dbReference>
<reference evidence="1 2" key="1">
    <citation type="submission" date="2017-02" db="EMBL/GenBank/DDBJ databases">
        <authorList>
            <person name="Dridi B."/>
        </authorList>
    </citation>
    <scope>NUCLEOTIDE SEQUENCE [LARGE SCALE GENOMIC DNA]</scope>
    <source>
        <strain evidence="1 2">JB380</strain>
    </source>
</reference>
<proteinExistence type="predicted"/>
<sequence length="57" mass="6397">MLEALLLCPTTPLFCAKQQSERAGRISSVLAALWVVKRLFESLSLLGRRRKDGLLCH</sequence>
<dbReference type="AlphaFoldDB" id="A0A1R4HWW3"/>
<evidence type="ECO:0000313" key="1">
    <source>
        <dbReference type="EMBL" id="SJN12025.1"/>
    </source>
</evidence>
<organism evidence="1 2">
    <name type="scientific">Halomonas citrativorans</name>
    <dbReference type="NCBI Taxonomy" id="2742612"/>
    <lineage>
        <taxon>Bacteria</taxon>
        <taxon>Pseudomonadati</taxon>
        <taxon>Pseudomonadota</taxon>
        <taxon>Gammaproteobacteria</taxon>
        <taxon>Oceanospirillales</taxon>
        <taxon>Halomonadaceae</taxon>
        <taxon>Halomonas</taxon>
    </lineage>
</organism>
<name>A0A1R4HWW3_9GAMM</name>
<evidence type="ECO:0000313" key="2">
    <source>
        <dbReference type="Proteomes" id="UP000196331"/>
    </source>
</evidence>
<comment type="caution">
    <text evidence="1">The sequence shown here is derived from an EMBL/GenBank/DDBJ whole genome shotgun (WGS) entry which is preliminary data.</text>
</comment>